<gene>
    <name evidence="3" type="ORF">BSEPE_1377</name>
</gene>
<evidence type="ECO:0000313" key="3">
    <source>
        <dbReference type="EMBL" id="BAS68358.1"/>
    </source>
</evidence>
<dbReference type="STRING" id="1303921.BSEPE_1377"/>
<feature type="signal peptide" evidence="1">
    <location>
        <begin position="1"/>
        <end position="25"/>
    </location>
</feature>
<protein>
    <recommendedName>
        <fullName evidence="2">Cytochrome c-552/4 domain-containing protein</fullName>
    </recommendedName>
</protein>
<keyword evidence="4" id="KW-1185">Reference proteome</keyword>
<accession>A0A0P0UT62</accession>
<reference evidence="3 4" key="1">
    <citation type="journal article" date="2000" name="Mar. Ecol. Prog. Ser.">
        <title>Phylogenetic characterization of endosymbionts in three hydrothermal vent mussels: influence on host distributions.</title>
        <authorList>
            <person name="Fujiwara Y."/>
            <person name="Takai K."/>
            <person name="Uematsu K."/>
            <person name="Tsuchida S."/>
            <person name="Hunt J.C."/>
            <person name="Hashimoto J."/>
        </authorList>
    </citation>
    <scope>NUCLEOTIDE SEQUENCE [LARGE SCALE GENOMIC DNA]</scope>
    <source>
        <strain evidence="3 4">Myojin Knoll</strain>
    </source>
</reference>
<organism evidence="3 4">
    <name type="scientific">endosymbiont of Bathymodiolus septemdierum str. Myojin knoll</name>
    <dbReference type="NCBI Taxonomy" id="1303921"/>
    <lineage>
        <taxon>Bacteria</taxon>
        <taxon>Pseudomonadati</taxon>
        <taxon>Pseudomonadota</taxon>
        <taxon>Gammaproteobacteria</taxon>
        <taxon>sulfur-oxidizing symbionts</taxon>
    </lineage>
</organism>
<dbReference type="SUPFAM" id="SSF48695">
    <property type="entry name" value="Multiheme cytochromes"/>
    <property type="match status" value="1"/>
</dbReference>
<feature type="domain" description="Cytochrome c-552/4" evidence="2">
    <location>
        <begin position="36"/>
        <end position="130"/>
    </location>
</feature>
<dbReference type="KEGG" id="ebh:BSEPE_1377"/>
<evidence type="ECO:0000256" key="1">
    <source>
        <dbReference type="SAM" id="SignalP"/>
    </source>
</evidence>
<dbReference type="Proteomes" id="UP000067399">
    <property type="component" value="Chromosome"/>
</dbReference>
<dbReference type="InterPro" id="IPR036280">
    <property type="entry name" value="Multihaem_cyt_sf"/>
</dbReference>
<sequence length="445" mass="49404">MKKYYKNWILLILIVITGQSVIAIAAPDPLKDPKYCGSCHQRIYKEWSGSLMGKDLNNSIVYQFYTGTNPAGKKDGLGFQPLMHGKNGDCADCHVPELALEKHAKGEEVDLGIAMKQKLDHGISCNFCHSIADVHINKDKNGRYNTRIFETVTMDHSGVKYGPRADAKSLAHPTMKSDLIRDSKLCGTCHLNQEKFLSISQYDDWKKAYTSGKTNQTCQQCHMPILPGRHKLATVTGLNNPKRITRAHTFVGAHDTEMLKKALTLEVKPEVKNGKLIVNTTVENVGAGHKVPGSGPIRNVILKIEVTDVDGKILNYIGDKRGLLPPLAGFGNPKTKKRGPNDWAGKPGKMYAKVYKSKPIAKMGNRSMVGVGGFLADAVVFDTALKPREPDHAKFVYALPKNTKSIKIKARIVYRDAFKPLSDKKGWKLAQREMITVNKIFNLKE</sequence>
<proteinExistence type="predicted"/>
<evidence type="ECO:0000259" key="2">
    <source>
        <dbReference type="Pfam" id="PF13435"/>
    </source>
</evidence>
<evidence type="ECO:0000313" key="4">
    <source>
        <dbReference type="Proteomes" id="UP000067399"/>
    </source>
</evidence>
<dbReference type="AlphaFoldDB" id="A0A0P0UT62"/>
<dbReference type="Gene3D" id="1.10.1130.10">
    <property type="entry name" value="Flavocytochrome C3, Chain A"/>
    <property type="match status" value="1"/>
</dbReference>
<dbReference type="InterPro" id="IPR023155">
    <property type="entry name" value="Cyt_c-552/4"/>
</dbReference>
<dbReference type="EMBL" id="AP013042">
    <property type="protein sequence ID" value="BAS68358.1"/>
    <property type="molecule type" value="Genomic_DNA"/>
</dbReference>
<keyword evidence="1" id="KW-0732">Signal</keyword>
<dbReference type="Pfam" id="PF13435">
    <property type="entry name" value="Cytochrome_C554"/>
    <property type="match status" value="1"/>
</dbReference>
<dbReference type="OrthoDB" id="9814800at2"/>
<feature type="chain" id="PRO_5006056070" description="Cytochrome c-552/4 domain-containing protein" evidence="1">
    <location>
        <begin position="26"/>
        <end position="445"/>
    </location>
</feature>
<dbReference type="RefSeq" id="WP_066045514.1">
    <property type="nucleotide sequence ID" value="NZ_AP013042.1"/>
</dbReference>
<name>A0A0P0UT62_9GAMM</name>
<reference evidence="3 4" key="2">
    <citation type="journal article" date="2016" name="ISME J.">
        <title>Heterogeneous composition of key metabolic gene clusters in a vent mussel symbiont population.</title>
        <authorList>
            <person name="Ikuta T."/>
            <person name="Takaki Y."/>
            <person name="Nagai Y."/>
            <person name="Shimamura S."/>
            <person name="Tsuda M."/>
            <person name="Kawagucci S."/>
            <person name="Aoki Y."/>
            <person name="Inoue K."/>
            <person name="Teruya M."/>
            <person name="Satou K."/>
            <person name="Teruya K."/>
            <person name="Shimoji M."/>
            <person name="Tamotsu H."/>
            <person name="Hirano T."/>
            <person name="Maruyama T."/>
            <person name="Yoshida T."/>
        </authorList>
    </citation>
    <scope>NUCLEOTIDE SEQUENCE [LARGE SCALE GENOMIC DNA]</scope>
    <source>
        <strain evidence="3 4">Myojin Knoll</strain>
    </source>
</reference>